<protein>
    <submittedName>
        <fullName evidence="3">Galactose oxidase</fullName>
    </submittedName>
</protein>
<dbReference type="EMBL" id="JBHRTA010000009">
    <property type="protein sequence ID" value="MFC3196854.1"/>
    <property type="molecule type" value="Genomic_DNA"/>
</dbReference>
<dbReference type="InterPro" id="IPR015915">
    <property type="entry name" value="Kelch-typ_b-propeller"/>
</dbReference>
<gene>
    <name evidence="3" type="ORF">ACFOET_04430</name>
</gene>
<proteinExistence type="predicted"/>
<dbReference type="Pfam" id="PF24996">
    <property type="entry name" value="NANM"/>
    <property type="match status" value="1"/>
</dbReference>
<dbReference type="SUPFAM" id="SSF117281">
    <property type="entry name" value="Kelch motif"/>
    <property type="match status" value="1"/>
</dbReference>
<dbReference type="InterPro" id="IPR056734">
    <property type="entry name" value="NANM"/>
</dbReference>
<evidence type="ECO:0000256" key="2">
    <source>
        <dbReference type="ARBA" id="ARBA00022737"/>
    </source>
</evidence>
<dbReference type="PANTHER" id="PTHR46260">
    <property type="entry name" value="RING-TYPE DOMAIN-CONTAINING PROTEIN"/>
    <property type="match status" value="1"/>
</dbReference>
<reference evidence="4" key="1">
    <citation type="journal article" date="2019" name="Int. J. Syst. Evol. Microbiol.">
        <title>The Global Catalogue of Microorganisms (GCM) 10K type strain sequencing project: providing services to taxonomists for standard genome sequencing and annotation.</title>
        <authorList>
            <consortium name="The Broad Institute Genomics Platform"/>
            <consortium name="The Broad Institute Genome Sequencing Center for Infectious Disease"/>
            <person name="Wu L."/>
            <person name="Ma J."/>
        </authorList>
    </citation>
    <scope>NUCLEOTIDE SEQUENCE [LARGE SCALE GENOMIC DNA]</scope>
    <source>
        <strain evidence="4">KCTC 52416</strain>
    </source>
</reference>
<sequence length="363" mass="39548">MTRMVTHTGHQAGDLGLTWRQLPQVPDAVGFAGVFAGVSNGHLLVAGGSHFSEGTRPWSGGTKIWSDKIYALKGGAEKWEEVGKLPRAIGYGVSLTWNDQVLLIGGSDQQCHRREAYALRFEKGRVMIDTLPDLPYANANACGALIGDVIYLAGGLERPTACTAGHTFWTLDLAKPVAERQWKVLEPWPGKPRMLSVAGSFDGAFYLMSGVALEGDNDSAPQRKYLTDAFKYWPGKGWEQIDDLPYATAAAPSPAFTNSGHRLLVFGGDDGSLAEKSGELKDEHPGFRTGILVFDMKTGAWRNGGEVWVDRQPDSERNPNASTWAPVTTPLVVWEDEVILPMGETRPGVRTNRVLAAKPTMKR</sequence>
<dbReference type="Proteomes" id="UP001595526">
    <property type="component" value="Unassembled WGS sequence"/>
</dbReference>
<dbReference type="Gene3D" id="2.120.10.80">
    <property type="entry name" value="Kelch-type beta propeller"/>
    <property type="match status" value="1"/>
</dbReference>
<keyword evidence="1" id="KW-0880">Kelch repeat</keyword>
<keyword evidence="4" id="KW-1185">Reference proteome</keyword>
<comment type="caution">
    <text evidence="3">The sequence shown here is derived from an EMBL/GenBank/DDBJ whole genome shotgun (WGS) entry which is preliminary data.</text>
</comment>
<keyword evidence="2" id="KW-0677">Repeat</keyword>
<evidence type="ECO:0000313" key="4">
    <source>
        <dbReference type="Proteomes" id="UP001595526"/>
    </source>
</evidence>
<dbReference type="InterPro" id="IPR051746">
    <property type="entry name" value="Kelch_domain_containing_8"/>
</dbReference>
<dbReference type="RefSeq" id="WP_379019974.1">
    <property type="nucleotide sequence ID" value="NZ_JBHRTA010000009.1"/>
</dbReference>
<evidence type="ECO:0000313" key="3">
    <source>
        <dbReference type="EMBL" id="MFC3196854.1"/>
    </source>
</evidence>
<evidence type="ECO:0000256" key="1">
    <source>
        <dbReference type="ARBA" id="ARBA00022441"/>
    </source>
</evidence>
<dbReference type="PANTHER" id="PTHR46260:SF3">
    <property type="entry name" value="RING-TYPE DOMAIN-CONTAINING PROTEIN"/>
    <property type="match status" value="1"/>
</dbReference>
<name>A0ABV7JFW1_9SPHI</name>
<organism evidence="3 4">
    <name type="scientific">Parapedobacter deserti</name>
    <dbReference type="NCBI Taxonomy" id="1912957"/>
    <lineage>
        <taxon>Bacteria</taxon>
        <taxon>Pseudomonadati</taxon>
        <taxon>Bacteroidota</taxon>
        <taxon>Sphingobacteriia</taxon>
        <taxon>Sphingobacteriales</taxon>
        <taxon>Sphingobacteriaceae</taxon>
        <taxon>Parapedobacter</taxon>
    </lineage>
</organism>
<accession>A0ABV7JFW1</accession>